<sequence>MLHTMICPKCKEPVAERSTRNPGTAAVDTTRWRHPADDTPICFDEAGHRCQPVWVEETVPVDDDARAWLDEMAGLFAPDGVYSPGRLGTAITAIEHLDRWLRMATGPFSALMTMPAPADVAHLLGHLYRTTLLLARIQTQVGDHVTSLIRRQPDIDVTDDTASGAWAEARGHVHDTRDLLDAAAEITASSVGYTAAAWSRARQATTAWAIAVPAQPPTHPSAADHPDDTDDLSDDRPTMPGGGEVGGQAGDDDGDESFGQELPGGLTHDQLGELLGVAFGDSAPFSPQMTGIASRAAGTLVTYLATCLGTAGTAALPAPSDLASLATSLTYLSHTLADGLRRFTHRQTATGNGSGAFDGTDAVAVRTSLDKAADGLRIAARHLTAASYTAAGIRPPDER</sequence>
<comment type="caution">
    <text evidence="2">The sequence shown here is derived from an EMBL/GenBank/DDBJ whole genome shotgun (WGS) entry which is preliminary data.</text>
</comment>
<proteinExistence type="predicted"/>
<protein>
    <submittedName>
        <fullName evidence="2">Uncharacterized protein</fullName>
    </submittedName>
</protein>
<feature type="region of interest" description="Disordered" evidence="1">
    <location>
        <begin position="214"/>
        <end position="266"/>
    </location>
</feature>
<name>A0ABQ4DWV9_9ACTN</name>
<evidence type="ECO:0000256" key="1">
    <source>
        <dbReference type="SAM" id="MobiDB-lite"/>
    </source>
</evidence>
<evidence type="ECO:0000313" key="2">
    <source>
        <dbReference type="EMBL" id="GIG86953.1"/>
    </source>
</evidence>
<dbReference type="EMBL" id="BONW01000007">
    <property type="protein sequence ID" value="GIG86953.1"/>
    <property type="molecule type" value="Genomic_DNA"/>
</dbReference>
<reference evidence="2 3" key="1">
    <citation type="submission" date="2021-01" db="EMBL/GenBank/DDBJ databases">
        <title>Whole genome shotgun sequence of Plantactinospora endophytica NBRC 110450.</title>
        <authorList>
            <person name="Komaki H."/>
            <person name="Tamura T."/>
        </authorList>
    </citation>
    <scope>NUCLEOTIDE SEQUENCE [LARGE SCALE GENOMIC DNA]</scope>
    <source>
        <strain evidence="2 3">NBRC 110450</strain>
    </source>
</reference>
<organism evidence="2 3">
    <name type="scientific">Plantactinospora endophytica</name>
    <dbReference type="NCBI Taxonomy" id="673535"/>
    <lineage>
        <taxon>Bacteria</taxon>
        <taxon>Bacillati</taxon>
        <taxon>Actinomycetota</taxon>
        <taxon>Actinomycetes</taxon>
        <taxon>Micromonosporales</taxon>
        <taxon>Micromonosporaceae</taxon>
        <taxon>Plantactinospora</taxon>
    </lineage>
</organism>
<gene>
    <name evidence="2" type="ORF">Pen02_18890</name>
</gene>
<evidence type="ECO:0000313" key="3">
    <source>
        <dbReference type="Proteomes" id="UP000646749"/>
    </source>
</evidence>
<feature type="compositionally biased region" description="Gly residues" evidence="1">
    <location>
        <begin position="240"/>
        <end position="249"/>
    </location>
</feature>
<accession>A0ABQ4DWV9</accession>
<dbReference type="Proteomes" id="UP000646749">
    <property type="component" value="Unassembled WGS sequence"/>
</dbReference>
<keyword evidence="3" id="KW-1185">Reference proteome</keyword>